<reference evidence="14 15" key="1">
    <citation type="submission" date="2020-02" db="EMBL/GenBank/DDBJ databases">
        <title>Whole-genome analyses of novel actinobacteria.</title>
        <authorList>
            <person name="Sahin N."/>
        </authorList>
    </citation>
    <scope>NUCLEOTIDE SEQUENCE [LARGE SCALE GENOMIC DNA]</scope>
    <source>
        <strain evidence="14 15">A7024</strain>
    </source>
</reference>
<keyword evidence="10" id="KW-0325">Glycoprotein</keyword>
<dbReference type="PANTHER" id="PTHR43078">
    <property type="entry name" value="UDP-GLUCURONIC ACID DECARBOXYLASE-RELATED"/>
    <property type="match status" value="1"/>
</dbReference>
<evidence type="ECO:0000256" key="8">
    <source>
        <dbReference type="ARBA" id="ARBA00023034"/>
    </source>
</evidence>
<evidence type="ECO:0000256" key="2">
    <source>
        <dbReference type="ARBA" id="ARBA00004323"/>
    </source>
</evidence>
<dbReference type="FunFam" id="3.40.50.720:FF:000065">
    <property type="entry name" value="UDP-glucuronic acid decarboxylase 1"/>
    <property type="match status" value="1"/>
</dbReference>
<sequence length="318" mass="33821">MRRQRALVTGGAGFLGSHLCERLLADGAEVICADNLSTGTLRNIAHLRSDPAFHFVHADVAEPGALDRLPTGDGLDLVLHFACPAAPADYLRLPLETLAAGSDGTRHALELAARHGARFVLASTSEVYGDPETSPQPESYHGNVDPVGPRSVYDEAKRFAETLTTAHHRARGTDTAIVRLFNTYGPRMRPGDGRAVPAFIRQALDGAPVTVAGDGSQTRSLCYVDDTIDGILALAASDLRGPVNIGGCDETSVLEIAKRVVGTAGSHSAIKFGPRPADDPEVRCPDTALARERLGWHPRVGEQEGLRRTIAWFAEAAA</sequence>
<protein>
    <submittedName>
        <fullName evidence="14">NAD-dependent epimerase/dehydratase family protein</fullName>
    </submittedName>
</protein>
<proteinExistence type="predicted"/>
<comment type="subcellular location">
    <subcellularLocation>
        <location evidence="2">Golgi apparatus membrane</location>
        <topology evidence="2">Single-pass type II membrane protein</topology>
    </subcellularLocation>
    <subcellularLocation>
        <location evidence="12">Golgi apparatus</location>
        <location evidence="12">Golgi stack membrane</location>
    </subcellularLocation>
</comment>
<feature type="domain" description="NAD-dependent epimerase/dehydratase" evidence="13">
    <location>
        <begin position="6"/>
        <end position="246"/>
    </location>
</feature>
<evidence type="ECO:0000259" key="13">
    <source>
        <dbReference type="Pfam" id="PF01370"/>
    </source>
</evidence>
<dbReference type="GO" id="GO:0048040">
    <property type="term" value="F:UDP-glucuronate decarboxylase activity"/>
    <property type="evidence" value="ECO:0007669"/>
    <property type="project" value="TreeGrafter"/>
</dbReference>
<keyword evidence="4" id="KW-0210">Decarboxylase</keyword>
<evidence type="ECO:0000256" key="11">
    <source>
        <dbReference type="ARBA" id="ARBA00023239"/>
    </source>
</evidence>
<evidence type="ECO:0000256" key="4">
    <source>
        <dbReference type="ARBA" id="ARBA00022793"/>
    </source>
</evidence>
<dbReference type="SUPFAM" id="SSF51735">
    <property type="entry name" value="NAD(P)-binding Rossmann-fold domains"/>
    <property type="match status" value="1"/>
</dbReference>
<dbReference type="AlphaFoldDB" id="A0A6G4UC93"/>
<evidence type="ECO:0000256" key="10">
    <source>
        <dbReference type="ARBA" id="ARBA00023180"/>
    </source>
</evidence>
<keyword evidence="11" id="KW-0456">Lyase</keyword>
<dbReference type="GO" id="GO:0005737">
    <property type="term" value="C:cytoplasm"/>
    <property type="evidence" value="ECO:0007669"/>
    <property type="project" value="TreeGrafter"/>
</dbReference>
<evidence type="ECO:0000256" key="6">
    <source>
        <dbReference type="ARBA" id="ARBA00022989"/>
    </source>
</evidence>
<evidence type="ECO:0000256" key="5">
    <source>
        <dbReference type="ARBA" id="ARBA00022968"/>
    </source>
</evidence>
<keyword evidence="8" id="KW-0333">Golgi apparatus</keyword>
<dbReference type="RefSeq" id="WP_165244104.1">
    <property type="nucleotide sequence ID" value="NZ_JAAKZV010000279.1"/>
</dbReference>
<dbReference type="GO" id="GO:0042732">
    <property type="term" value="P:D-xylose metabolic process"/>
    <property type="evidence" value="ECO:0007669"/>
    <property type="project" value="InterPro"/>
</dbReference>
<evidence type="ECO:0000256" key="3">
    <source>
        <dbReference type="ARBA" id="ARBA00022692"/>
    </source>
</evidence>
<gene>
    <name evidence="14" type="ORF">G5C51_36095</name>
</gene>
<evidence type="ECO:0000313" key="15">
    <source>
        <dbReference type="Proteomes" id="UP000481583"/>
    </source>
</evidence>
<dbReference type="InterPro" id="IPR001509">
    <property type="entry name" value="Epimerase_deHydtase"/>
</dbReference>
<keyword evidence="7" id="KW-0520">NAD</keyword>
<comment type="cofactor">
    <cofactor evidence="1">
        <name>NAD(+)</name>
        <dbReference type="ChEBI" id="CHEBI:57540"/>
    </cofactor>
</comment>
<dbReference type="InterPro" id="IPR036291">
    <property type="entry name" value="NAD(P)-bd_dom_sf"/>
</dbReference>
<dbReference type="PANTHER" id="PTHR43078:SF6">
    <property type="entry name" value="UDP-GLUCURONIC ACID DECARBOXYLASE 1"/>
    <property type="match status" value="1"/>
</dbReference>
<evidence type="ECO:0000256" key="7">
    <source>
        <dbReference type="ARBA" id="ARBA00023027"/>
    </source>
</evidence>
<dbReference type="Proteomes" id="UP000481583">
    <property type="component" value="Unassembled WGS sequence"/>
</dbReference>
<keyword evidence="15" id="KW-1185">Reference proteome</keyword>
<dbReference type="InterPro" id="IPR044516">
    <property type="entry name" value="UXS-like"/>
</dbReference>
<dbReference type="GO" id="GO:0070403">
    <property type="term" value="F:NAD+ binding"/>
    <property type="evidence" value="ECO:0007669"/>
    <property type="project" value="InterPro"/>
</dbReference>
<keyword evidence="3" id="KW-0812">Transmembrane</keyword>
<keyword evidence="9" id="KW-0472">Membrane</keyword>
<comment type="caution">
    <text evidence="14">The sequence shown here is derived from an EMBL/GenBank/DDBJ whole genome shotgun (WGS) entry which is preliminary data.</text>
</comment>
<keyword evidence="5" id="KW-0735">Signal-anchor</keyword>
<keyword evidence="6" id="KW-1133">Transmembrane helix</keyword>
<evidence type="ECO:0000256" key="1">
    <source>
        <dbReference type="ARBA" id="ARBA00001911"/>
    </source>
</evidence>
<name>A0A6G4UC93_9ACTN</name>
<dbReference type="EMBL" id="JAAKZV010000279">
    <property type="protein sequence ID" value="NGN69296.1"/>
    <property type="molecule type" value="Genomic_DNA"/>
</dbReference>
<evidence type="ECO:0000313" key="14">
    <source>
        <dbReference type="EMBL" id="NGN69296.1"/>
    </source>
</evidence>
<dbReference type="Pfam" id="PF01370">
    <property type="entry name" value="Epimerase"/>
    <property type="match status" value="1"/>
</dbReference>
<evidence type="ECO:0000256" key="9">
    <source>
        <dbReference type="ARBA" id="ARBA00023136"/>
    </source>
</evidence>
<dbReference type="Gene3D" id="3.40.50.720">
    <property type="entry name" value="NAD(P)-binding Rossmann-like Domain"/>
    <property type="match status" value="1"/>
</dbReference>
<evidence type="ECO:0000256" key="12">
    <source>
        <dbReference type="ARBA" id="ARBA00037859"/>
    </source>
</evidence>
<accession>A0A6G4UC93</accession>
<organism evidence="14 15">
    <name type="scientific">Streptomyces coryli</name>
    <dbReference type="NCBI Taxonomy" id="1128680"/>
    <lineage>
        <taxon>Bacteria</taxon>
        <taxon>Bacillati</taxon>
        <taxon>Actinomycetota</taxon>
        <taxon>Actinomycetes</taxon>
        <taxon>Kitasatosporales</taxon>
        <taxon>Streptomycetaceae</taxon>
        <taxon>Streptomyces</taxon>
    </lineage>
</organism>